<dbReference type="Proteomes" id="UP001595891">
    <property type="component" value="Unassembled WGS sequence"/>
</dbReference>
<dbReference type="Pfam" id="PF14534">
    <property type="entry name" value="DUF4440"/>
    <property type="match status" value="1"/>
</dbReference>
<dbReference type="InterPro" id="IPR032710">
    <property type="entry name" value="NTF2-like_dom_sf"/>
</dbReference>
<feature type="domain" description="DUF4440" evidence="1">
    <location>
        <begin position="29"/>
        <end position="133"/>
    </location>
</feature>
<dbReference type="EMBL" id="JBHSFN010000006">
    <property type="protein sequence ID" value="MFC4586732.1"/>
    <property type="molecule type" value="Genomic_DNA"/>
</dbReference>
<dbReference type="SUPFAM" id="SSF54427">
    <property type="entry name" value="NTF2-like"/>
    <property type="match status" value="1"/>
</dbReference>
<dbReference type="InterPro" id="IPR011944">
    <property type="entry name" value="Steroid_delta5-4_isomerase"/>
</dbReference>
<evidence type="ECO:0000313" key="3">
    <source>
        <dbReference type="Proteomes" id="UP001595891"/>
    </source>
</evidence>
<name>A0ABV9EDS5_9ACTN</name>
<proteinExistence type="predicted"/>
<evidence type="ECO:0000313" key="2">
    <source>
        <dbReference type="EMBL" id="MFC4586732.1"/>
    </source>
</evidence>
<dbReference type="InterPro" id="IPR027843">
    <property type="entry name" value="DUF4440"/>
</dbReference>
<evidence type="ECO:0000259" key="1">
    <source>
        <dbReference type="Pfam" id="PF14534"/>
    </source>
</evidence>
<dbReference type="RefSeq" id="WP_262842452.1">
    <property type="nucleotide sequence ID" value="NZ_JANZYP010000011.1"/>
</dbReference>
<organism evidence="2 3">
    <name type="scientific">Sphaerisporangium corydalis</name>
    <dbReference type="NCBI Taxonomy" id="1441875"/>
    <lineage>
        <taxon>Bacteria</taxon>
        <taxon>Bacillati</taxon>
        <taxon>Actinomycetota</taxon>
        <taxon>Actinomycetes</taxon>
        <taxon>Streptosporangiales</taxon>
        <taxon>Streptosporangiaceae</taxon>
        <taxon>Sphaerisporangium</taxon>
    </lineage>
</organism>
<dbReference type="NCBIfam" id="TIGR02246">
    <property type="entry name" value="SgcJ/EcaC family oxidoreductase"/>
    <property type="match status" value="1"/>
</dbReference>
<dbReference type="CDD" id="cd00531">
    <property type="entry name" value="NTF2_like"/>
    <property type="match status" value="1"/>
</dbReference>
<keyword evidence="3" id="KW-1185">Reference proteome</keyword>
<reference evidence="3" key="1">
    <citation type="journal article" date="2019" name="Int. J. Syst. Evol. Microbiol.">
        <title>The Global Catalogue of Microorganisms (GCM) 10K type strain sequencing project: providing services to taxonomists for standard genome sequencing and annotation.</title>
        <authorList>
            <consortium name="The Broad Institute Genomics Platform"/>
            <consortium name="The Broad Institute Genome Sequencing Center for Infectious Disease"/>
            <person name="Wu L."/>
            <person name="Ma J."/>
        </authorList>
    </citation>
    <scope>NUCLEOTIDE SEQUENCE [LARGE SCALE GENOMIC DNA]</scope>
    <source>
        <strain evidence="3">CCUG 49560</strain>
    </source>
</reference>
<sequence>MAASTSSATIGAGVTEADKAAVVSVPGRIVAAWAQHDAKAFADVFTPDGTMILPGYYRKGADEIEAFMSFGFEGPYKGTQVTGTPIDFRFLSDDAAVVVTVGGVLAAGETEVADERAVRATWVVARHEGEWKLAAYQNSPRGDA</sequence>
<dbReference type="Gene3D" id="3.10.450.50">
    <property type="match status" value="1"/>
</dbReference>
<protein>
    <submittedName>
        <fullName evidence="2">SgcJ/EcaC family oxidoreductase</fullName>
    </submittedName>
</protein>
<comment type="caution">
    <text evidence="2">The sequence shown here is derived from an EMBL/GenBank/DDBJ whole genome shotgun (WGS) entry which is preliminary data.</text>
</comment>
<accession>A0ABV9EDS5</accession>
<gene>
    <name evidence="2" type="ORF">ACFO8L_11640</name>
</gene>